<keyword evidence="1" id="KW-0175">Coiled coil</keyword>
<sequence>MEMLRPDFCTLKNLHDCANDLLSPVTQQALAHHRHERWVDEVSEGFLRVLDACGITRDVLFLVKEHLQHLQSALRRSRVAEQGLQNRIGAYHYSRNKMKKEMHKCLETLKGMTDSFTPSALSDSDHNVVSVVVVLREVRMITISIVESILSLMSVSKPKRKSKRQSILKFLLANRAANASDGHFLLEVDTALSSLSNHSLSAESKVMRIQTANKRLEELEAAIEHLEVELEYMFRHLIQTRVSLLNILNQ</sequence>
<organism evidence="2 3">
    <name type="scientific">Stephania yunnanensis</name>
    <dbReference type="NCBI Taxonomy" id="152371"/>
    <lineage>
        <taxon>Eukaryota</taxon>
        <taxon>Viridiplantae</taxon>
        <taxon>Streptophyta</taxon>
        <taxon>Embryophyta</taxon>
        <taxon>Tracheophyta</taxon>
        <taxon>Spermatophyta</taxon>
        <taxon>Magnoliopsida</taxon>
        <taxon>Ranunculales</taxon>
        <taxon>Menispermaceae</taxon>
        <taxon>Menispermoideae</taxon>
        <taxon>Cissampelideae</taxon>
        <taxon>Stephania</taxon>
    </lineage>
</organism>
<feature type="coiled-coil region" evidence="1">
    <location>
        <begin position="202"/>
        <end position="236"/>
    </location>
</feature>
<comment type="caution">
    <text evidence="2">The sequence shown here is derived from an EMBL/GenBank/DDBJ whole genome shotgun (WGS) entry which is preliminary data.</text>
</comment>
<name>A0AAP0L5Z5_9MAGN</name>
<dbReference type="AlphaFoldDB" id="A0AAP0L5Z5"/>
<evidence type="ECO:0000256" key="1">
    <source>
        <dbReference type="SAM" id="Coils"/>
    </source>
</evidence>
<dbReference type="PANTHER" id="PTHR33070:SF7">
    <property type="entry name" value="RX N-TERMINAL DOMAIN-CONTAINING PROTEIN"/>
    <property type="match status" value="1"/>
</dbReference>
<proteinExistence type="predicted"/>
<gene>
    <name evidence="2" type="ORF">Syun_005562</name>
</gene>
<protein>
    <submittedName>
        <fullName evidence="2">Uncharacterized protein</fullName>
    </submittedName>
</protein>
<dbReference type="InterPro" id="IPR004320">
    <property type="entry name" value="BPS1_pln"/>
</dbReference>
<dbReference type="GO" id="GO:0048364">
    <property type="term" value="P:root development"/>
    <property type="evidence" value="ECO:0007669"/>
    <property type="project" value="InterPro"/>
</dbReference>
<keyword evidence="3" id="KW-1185">Reference proteome</keyword>
<dbReference type="Pfam" id="PF03087">
    <property type="entry name" value="BPS1"/>
    <property type="match status" value="1"/>
</dbReference>
<evidence type="ECO:0000313" key="2">
    <source>
        <dbReference type="EMBL" id="KAK9164660.1"/>
    </source>
</evidence>
<dbReference type="Proteomes" id="UP001420932">
    <property type="component" value="Unassembled WGS sequence"/>
</dbReference>
<dbReference type="GO" id="GO:0048367">
    <property type="term" value="P:shoot system development"/>
    <property type="evidence" value="ECO:0007669"/>
    <property type="project" value="InterPro"/>
</dbReference>
<dbReference type="PANTHER" id="PTHR33070">
    <property type="entry name" value="OS06G0725500 PROTEIN"/>
    <property type="match status" value="1"/>
</dbReference>
<reference evidence="2 3" key="1">
    <citation type="submission" date="2024-01" db="EMBL/GenBank/DDBJ databases">
        <title>Genome assemblies of Stephania.</title>
        <authorList>
            <person name="Yang L."/>
        </authorList>
    </citation>
    <scope>NUCLEOTIDE SEQUENCE [LARGE SCALE GENOMIC DNA]</scope>
    <source>
        <strain evidence="2">YNDBR</strain>
        <tissue evidence="2">Leaf</tissue>
    </source>
</reference>
<evidence type="ECO:0000313" key="3">
    <source>
        <dbReference type="Proteomes" id="UP001420932"/>
    </source>
</evidence>
<accession>A0AAP0L5Z5</accession>
<dbReference type="EMBL" id="JBBNAF010000002">
    <property type="protein sequence ID" value="KAK9164660.1"/>
    <property type="molecule type" value="Genomic_DNA"/>
</dbReference>